<reference evidence="3" key="1">
    <citation type="submission" date="2023-07" db="EMBL/GenBank/DDBJ databases">
        <title>draft genome sequence of fig (Ficus carica).</title>
        <authorList>
            <person name="Takahashi T."/>
            <person name="Nishimura K."/>
        </authorList>
    </citation>
    <scope>NUCLEOTIDE SEQUENCE</scope>
</reference>
<proteinExistence type="predicted"/>
<keyword evidence="2" id="KW-0472">Membrane</keyword>
<gene>
    <name evidence="3" type="ORF">TIFTF001_054973</name>
</gene>
<keyword evidence="4" id="KW-1185">Reference proteome</keyword>
<feature type="compositionally biased region" description="Basic and acidic residues" evidence="1">
    <location>
        <begin position="96"/>
        <end position="106"/>
    </location>
</feature>
<comment type="caution">
    <text evidence="3">The sequence shown here is derived from an EMBL/GenBank/DDBJ whole genome shotgun (WGS) entry which is preliminary data.</text>
</comment>
<dbReference type="Proteomes" id="UP001187192">
    <property type="component" value="Unassembled WGS sequence"/>
</dbReference>
<keyword evidence="2" id="KW-0812">Transmembrane</keyword>
<name>A0AA88EHE7_FICCA</name>
<dbReference type="EMBL" id="BTGU01016041">
    <property type="protein sequence ID" value="GMN74158.1"/>
    <property type="molecule type" value="Genomic_DNA"/>
</dbReference>
<protein>
    <submittedName>
        <fullName evidence="3">Uncharacterized protein</fullName>
    </submittedName>
</protein>
<feature type="compositionally biased region" description="Low complexity" evidence="1">
    <location>
        <begin position="107"/>
        <end position="120"/>
    </location>
</feature>
<feature type="transmembrane region" description="Helical" evidence="2">
    <location>
        <begin position="32"/>
        <end position="53"/>
    </location>
</feature>
<sequence length="133" mass="14658">MSRGMATTIWRIRPRAPLQLLPPIRSEVCDPMLLWIFPPSLAVAICGIVLRWLSEARPQRLWKCDLDITARFVSVARVWMTRPFVGHGLNGTAAGRDLRSSGRGENETSNNIESVSSSSSPVTGCVWTTGPNP</sequence>
<keyword evidence="2" id="KW-1133">Transmembrane helix</keyword>
<organism evidence="3 4">
    <name type="scientific">Ficus carica</name>
    <name type="common">Common fig</name>
    <dbReference type="NCBI Taxonomy" id="3494"/>
    <lineage>
        <taxon>Eukaryota</taxon>
        <taxon>Viridiplantae</taxon>
        <taxon>Streptophyta</taxon>
        <taxon>Embryophyta</taxon>
        <taxon>Tracheophyta</taxon>
        <taxon>Spermatophyta</taxon>
        <taxon>Magnoliopsida</taxon>
        <taxon>eudicotyledons</taxon>
        <taxon>Gunneridae</taxon>
        <taxon>Pentapetalae</taxon>
        <taxon>rosids</taxon>
        <taxon>fabids</taxon>
        <taxon>Rosales</taxon>
        <taxon>Moraceae</taxon>
        <taxon>Ficeae</taxon>
        <taxon>Ficus</taxon>
    </lineage>
</organism>
<evidence type="ECO:0000313" key="3">
    <source>
        <dbReference type="EMBL" id="GMN74158.1"/>
    </source>
</evidence>
<dbReference type="AlphaFoldDB" id="A0AA88EHE7"/>
<accession>A0AA88EHE7</accession>
<evidence type="ECO:0000256" key="2">
    <source>
        <dbReference type="SAM" id="Phobius"/>
    </source>
</evidence>
<evidence type="ECO:0000256" key="1">
    <source>
        <dbReference type="SAM" id="MobiDB-lite"/>
    </source>
</evidence>
<feature type="region of interest" description="Disordered" evidence="1">
    <location>
        <begin position="86"/>
        <end position="133"/>
    </location>
</feature>
<evidence type="ECO:0000313" key="4">
    <source>
        <dbReference type="Proteomes" id="UP001187192"/>
    </source>
</evidence>